<dbReference type="Proteomes" id="UP000278756">
    <property type="component" value="Plasmid pASEM-1"/>
</dbReference>
<reference evidence="12" key="1">
    <citation type="journal article" date="2017" name="Biotechnol. Biofuels">
        <title>Evaluation of environmental bacterial communities as a factor affecting the growth of duckweed Lemna minor.</title>
        <authorList>
            <person name="Ishizawa H."/>
            <person name="Kuroda M."/>
            <person name="Morikawa M."/>
            <person name="Ike M."/>
        </authorList>
    </citation>
    <scope>NUCLEOTIDE SEQUENCE [LARGE SCALE GENOMIC DNA]</scope>
    <source>
        <strain evidence="12">M6</strain>
    </source>
</reference>
<dbReference type="PANTHER" id="PTHR10030">
    <property type="entry name" value="ALPHA-L-FUCOSIDASE"/>
    <property type="match status" value="1"/>
</dbReference>
<dbReference type="SMART" id="SM00812">
    <property type="entry name" value="Alpha_L_fucos"/>
    <property type="match status" value="1"/>
</dbReference>
<dbReference type="PIRSF" id="PIRSF001092">
    <property type="entry name" value="Alpha-L-fucosidase"/>
    <property type="match status" value="1"/>
</dbReference>
<dbReference type="InterPro" id="IPR000933">
    <property type="entry name" value="Glyco_hydro_29"/>
</dbReference>
<dbReference type="OrthoDB" id="7176684at2"/>
<dbReference type="EMBL" id="AP018829">
    <property type="protein sequence ID" value="BBF82562.1"/>
    <property type="molecule type" value="Genomic_DNA"/>
</dbReference>
<evidence type="ECO:0000256" key="1">
    <source>
        <dbReference type="ARBA" id="ARBA00004071"/>
    </source>
</evidence>
<dbReference type="RefSeq" id="WP_126424188.1">
    <property type="nucleotide sequence ID" value="NZ_AP018829.1"/>
</dbReference>
<evidence type="ECO:0000256" key="6">
    <source>
        <dbReference type="ARBA" id="ARBA00023295"/>
    </source>
</evidence>
<feature type="site" description="May be important for catalysis" evidence="7">
    <location>
        <position position="364"/>
    </location>
</feature>
<comment type="function">
    <text evidence="1">Alpha-L-fucosidase is responsible for hydrolyzing the alpha-1,6-linked fucose joined to the reducing-end N-acetylglucosamine of the carbohydrate moieties of glycoproteins.</text>
</comment>
<dbReference type="Pfam" id="PF16757">
    <property type="entry name" value="Fucosidase_C"/>
    <property type="match status" value="1"/>
</dbReference>
<dbReference type="InterPro" id="IPR017853">
    <property type="entry name" value="GH"/>
</dbReference>
<dbReference type="GO" id="GO:0005764">
    <property type="term" value="C:lysosome"/>
    <property type="evidence" value="ECO:0007669"/>
    <property type="project" value="TreeGrafter"/>
</dbReference>
<evidence type="ECO:0000256" key="5">
    <source>
        <dbReference type="ARBA" id="ARBA00022801"/>
    </source>
</evidence>
<dbReference type="GO" id="GO:0006004">
    <property type="term" value="P:fucose metabolic process"/>
    <property type="evidence" value="ECO:0007669"/>
    <property type="project" value="InterPro"/>
</dbReference>
<evidence type="ECO:0000313" key="12">
    <source>
        <dbReference type="Proteomes" id="UP000278756"/>
    </source>
</evidence>
<evidence type="ECO:0000313" key="11">
    <source>
        <dbReference type="EMBL" id="BBF82562.1"/>
    </source>
</evidence>
<feature type="chain" id="PRO_5018048450" description="alpha-L-fucosidase" evidence="8">
    <location>
        <begin position="26"/>
        <end position="547"/>
    </location>
</feature>
<dbReference type="Gene3D" id="2.60.40.1180">
    <property type="entry name" value="Golgi alpha-mannosidase II"/>
    <property type="match status" value="1"/>
</dbReference>
<evidence type="ECO:0000256" key="3">
    <source>
        <dbReference type="ARBA" id="ARBA00012662"/>
    </source>
</evidence>
<reference evidence="12" key="2">
    <citation type="journal article" date="2017" name="Plant Physiol. Biochem.">
        <title>Differential oxidative and antioxidative response of duckweed Lemna minor toward plant growth promoting/inhibiting bacteria.</title>
        <authorList>
            <person name="Ishizawa H."/>
            <person name="Kuroda M."/>
            <person name="Morikawa M."/>
            <person name="Ike M."/>
        </authorList>
    </citation>
    <scope>NUCLEOTIDE SEQUENCE [LARGE SCALE GENOMIC DNA]</scope>
    <source>
        <strain evidence="12">M6</strain>
    </source>
</reference>
<dbReference type="InterPro" id="IPR016286">
    <property type="entry name" value="FUC_metazoa-typ"/>
</dbReference>
<evidence type="ECO:0000256" key="4">
    <source>
        <dbReference type="ARBA" id="ARBA00022729"/>
    </source>
</evidence>
<dbReference type="EC" id="3.2.1.51" evidence="3"/>
<dbReference type="SUPFAM" id="SSF51445">
    <property type="entry name" value="(Trans)glycosidases"/>
    <property type="match status" value="1"/>
</dbReference>
<evidence type="ECO:0000256" key="7">
    <source>
        <dbReference type="PIRSR" id="PIRSR001092-1"/>
    </source>
</evidence>
<dbReference type="InterPro" id="IPR057739">
    <property type="entry name" value="Glyco_hydro_29_N"/>
</dbReference>
<dbReference type="InterPro" id="IPR013780">
    <property type="entry name" value="Glyco_hydro_b"/>
</dbReference>
<evidence type="ECO:0000256" key="2">
    <source>
        <dbReference type="ARBA" id="ARBA00007951"/>
    </source>
</evidence>
<proteinExistence type="inferred from homology"/>
<sequence length="547" mass="61910">MKVTKREWFRGTAGLALASAMPAGAAELVEPGFDTLADGPFKPQWASLESQYQVPDWFRDAKFGIWAHWGPQCVPEAGDWYAHEMYLQGSGANKHFLKTYGHPADTGFMDLLPRWKAENWNPDELLDLYVSAGAKYFMSMANHHDNFDMYASRFHDWNSTRIGPRKDIVGIWEKAARKRGLRFGVSNHSAHAWHWFQTAYGYDPEGPRRGERYDAYKLNKLDGKGKWWEGLDPQEFYGGAVMPLPDGFDSITTANAWHELNDRVWDEKPPLRNPAFTRQWYLRCKDLIDSYRPDMVYFDNFDLPLGQAGLDITAHYYNASAKWNGGKVEAVVNMKPHGPFNGGIVADVERGSKSGIDARPWQTCTCIGQWHYNRRLYDEKKYRPAADVIHRLCDIVSKNGNLLLSVPVRPDGTIDSEERKIVEGIGSWMSRFSEAIYGTRPWRVFGEGPTQVGAGMFGESAQKPFTAEDLRFTTKDKALYAITLGRPGQAVTIRSLQGRDQKRVKRVEVVGSRDPLTFRQSADGLVVDIPPAASHQFGVALKIYGVI</sequence>
<organism evidence="11 12">
    <name type="scientific">Asticcacaulis excentricus</name>
    <dbReference type="NCBI Taxonomy" id="78587"/>
    <lineage>
        <taxon>Bacteria</taxon>
        <taxon>Pseudomonadati</taxon>
        <taxon>Pseudomonadota</taxon>
        <taxon>Alphaproteobacteria</taxon>
        <taxon>Caulobacterales</taxon>
        <taxon>Caulobacteraceae</taxon>
        <taxon>Asticcacaulis</taxon>
    </lineage>
</organism>
<feature type="signal peptide" evidence="8">
    <location>
        <begin position="1"/>
        <end position="25"/>
    </location>
</feature>
<geneLocation type="plasmid" evidence="12">
    <name>pasem-1 dna</name>
</geneLocation>
<dbReference type="GO" id="GO:0004560">
    <property type="term" value="F:alpha-L-fucosidase activity"/>
    <property type="evidence" value="ECO:0007669"/>
    <property type="project" value="UniProtKB-EC"/>
</dbReference>
<accession>A0A3G9G5E8</accession>
<dbReference type="PANTHER" id="PTHR10030:SF37">
    <property type="entry name" value="ALPHA-L-FUCOSIDASE-RELATED"/>
    <property type="match status" value="1"/>
</dbReference>
<keyword evidence="11" id="KW-0614">Plasmid</keyword>
<evidence type="ECO:0000256" key="8">
    <source>
        <dbReference type="SAM" id="SignalP"/>
    </source>
</evidence>
<evidence type="ECO:0000259" key="9">
    <source>
        <dbReference type="Pfam" id="PF01120"/>
    </source>
</evidence>
<feature type="domain" description="Glycoside hydrolase family 29 N-terminal" evidence="9">
    <location>
        <begin position="37"/>
        <end position="433"/>
    </location>
</feature>
<dbReference type="InterPro" id="IPR031919">
    <property type="entry name" value="Fucosidase_C"/>
</dbReference>
<evidence type="ECO:0000259" key="10">
    <source>
        <dbReference type="Pfam" id="PF16757"/>
    </source>
</evidence>
<keyword evidence="5 11" id="KW-0378">Hydrolase</keyword>
<gene>
    <name evidence="11" type="ORF">EM6_3203</name>
</gene>
<feature type="domain" description="Alpha-L-fucosidase C-terminal" evidence="10">
    <location>
        <begin position="462"/>
        <end position="542"/>
    </location>
</feature>
<name>A0A3G9G5E8_9CAUL</name>
<comment type="similarity">
    <text evidence="2">Belongs to the glycosyl hydrolase 29 family.</text>
</comment>
<dbReference type="Gene3D" id="3.20.20.80">
    <property type="entry name" value="Glycosidases"/>
    <property type="match status" value="1"/>
</dbReference>
<dbReference type="Pfam" id="PF01120">
    <property type="entry name" value="Alpha_L_fucos"/>
    <property type="match status" value="1"/>
</dbReference>
<keyword evidence="4 8" id="KW-0732">Signal</keyword>
<dbReference type="GO" id="GO:0016139">
    <property type="term" value="P:glycoside catabolic process"/>
    <property type="evidence" value="ECO:0007669"/>
    <property type="project" value="TreeGrafter"/>
</dbReference>
<protein>
    <recommendedName>
        <fullName evidence="3">alpha-L-fucosidase</fullName>
        <ecNumber evidence="3">3.2.1.51</ecNumber>
    </recommendedName>
</protein>
<keyword evidence="6 11" id="KW-0326">Glycosidase</keyword>
<dbReference type="AlphaFoldDB" id="A0A3G9G5E8"/>